<dbReference type="Pfam" id="PF11372">
    <property type="entry name" value="DUF3173"/>
    <property type="match status" value="1"/>
</dbReference>
<organism evidence="3 8">
    <name type="scientific">Streptococcus pneumoniae</name>
    <dbReference type="NCBI Taxonomy" id="1313"/>
    <lineage>
        <taxon>Bacteria</taxon>
        <taxon>Bacillati</taxon>
        <taxon>Bacillota</taxon>
        <taxon>Bacilli</taxon>
        <taxon>Lactobacillales</taxon>
        <taxon>Streptococcaceae</taxon>
        <taxon>Streptococcus</taxon>
    </lineage>
</organism>
<dbReference type="Proteomes" id="UP000045541">
    <property type="component" value="Unassembled WGS sequence"/>
</dbReference>
<dbReference type="EMBL" id="UHFW01000006">
    <property type="protein sequence ID" value="SUN88459.1"/>
    <property type="molecule type" value="Genomic_DNA"/>
</dbReference>
<reference evidence="1 5" key="1">
    <citation type="submission" date="2015-03" db="EMBL/GenBank/DDBJ databases">
        <authorList>
            <consortium name="Pathogen Informatics"/>
            <person name="Murphy D."/>
        </authorList>
    </citation>
    <scope>NUCLEOTIDE SEQUENCE [LARGE SCALE GENOMIC DNA]</scope>
    <source>
        <strain evidence="1 5">0310</strain>
    </source>
</reference>
<reference evidence="2 6" key="2">
    <citation type="submission" date="2018-06" db="EMBL/GenBank/DDBJ databases">
        <authorList>
            <consortium name="Pathogen Informatics"/>
            <person name="Doyle S."/>
        </authorList>
    </citation>
    <scope>NUCLEOTIDE SEQUENCE [LARGE SCALE GENOMIC DNA]</scope>
    <source>
        <strain evidence="2 6">NCTC13734</strain>
    </source>
</reference>
<gene>
    <name evidence="3" type="ORF">AZJ28_12080</name>
    <name evidence="1" type="ORF">ERS096071_00574</name>
    <name evidence="2" type="ORF">NCTC13734_01602</name>
    <name evidence="4" type="ORF">SAMEA2696453_00685</name>
</gene>
<sequence length="64" mass="7393">MKPLISKDDLIKLGYKKHTAISIIQAVKQDLVYNKGIPFYNNRRLGLVPRERVENLIGVKLDEE</sequence>
<dbReference type="EMBL" id="CMWB01000006">
    <property type="protein sequence ID" value="CKI98277.1"/>
    <property type="molecule type" value="Genomic_DNA"/>
</dbReference>
<accession>A0A064BXU7</accession>
<evidence type="ECO:0000313" key="4">
    <source>
        <dbReference type="EMBL" id="VOG78119.1"/>
    </source>
</evidence>
<evidence type="ECO:0000313" key="2">
    <source>
        <dbReference type="EMBL" id="SUN88459.1"/>
    </source>
</evidence>
<dbReference type="Proteomes" id="UP000315060">
    <property type="component" value="Unassembled WGS sequence"/>
</dbReference>
<dbReference type="Proteomes" id="UP000254854">
    <property type="component" value="Unassembled WGS sequence"/>
</dbReference>
<dbReference type="AlphaFoldDB" id="A0A064BXU7"/>
<proteinExistence type="predicted"/>
<protein>
    <submittedName>
        <fullName evidence="3">DUF3173 domain-containing protein</fullName>
    </submittedName>
    <submittedName>
        <fullName evidence="1">Domain of uncharacterized function (DUF3173)</fullName>
    </submittedName>
</protein>
<evidence type="ECO:0000313" key="3">
    <source>
        <dbReference type="EMBL" id="TVX65363.1"/>
    </source>
</evidence>
<comment type="caution">
    <text evidence="3">The sequence shown here is derived from an EMBL/GenBank/DDBJ whole genome shotgun (WGS) entry which is preliminary data.</text>
</comment>
<dbReference type="RefSeq" id="WP_000803256.1">
    <property type="nucleotide sequence ID" value="NZ_CABFMK010000027.1"/>
</dbReference>
<dbReference type="InterPro" id="IPR021512">
    <property type="entry name" value="DUF3173"/>
</dbReference>
<dbReference type="EMBL" id="CAAULE010000004">
    <property type="protein sequence ID" value="VOG78119.1"/>
    <property type="molecule type" value="Genomic_DNA"/>
</dbReference>
<evidence type="ECO:0000313" key="1">
    <source>
        <dbReference type="EMBL" id="CKI98277.1"/>
    </source>
</evidence>
<evidence type="ECO:0000313" key="7">
    <source>
        <dbReference type="Proteomes" id="UP000312530"/>
    </source>
</evidence>
<reference evidence="3 8" key="4">
    <citation type="submission" date="2019-07" db="EMBL/GenBank/DDBJ databases">
        <authorList>
            <person name="Mohale T."/>
        </authorList>
    </citation>
    <scope>NUCLEOTIDE SEQUENCE [LARGE SCALE GENOMIC DNA]</scope>
    <source>
        <strain evidence="3 8">NTPn 59</strain>
    </source>
</reference>
<dbReference type="EMBL" id="VMYC01000331">
    <property type="protein sequence ID" value="TVX65363.1"/>
    <property type="molecule type" value="Genomic_DNA"/>
</dbReference>
<evidence type="ECO:0000313" key="6">
    <source>
        <dbReference type="Proteomes" id="UP000254854"/>
    </source>
</evidence>
<name>A0A064BXU7_STREE</name>
<reference evidence="4 7" key="3">
    <citation type="submission" date="2019-04" db="EMBL/GenBank/DDBJ databases">
        <authorList>
            <consortium name="Pathogen Informatics"/>
        </authorList>
    </citation>
    <scope>NUCLEOTIDE SEQUENCE [LARGE SCALE GENOMIC DNA]</scope>
    <source>
        <strain evidence="4 7">GPSC47</strain>
    </source>
</reference>
<evidence type="ECO:0000313" key="8">
    <source>
        <dbReference type="Proteomes" id="UP000315060"/>
    </source>
</evidence>
<dbReference type="Proteomes" id="UP000312530">
    <property type="component" value="Unassembled WGS sequence"/>
</dbReference>
<evidence type="ECO:0000313" key="5">
    <source>
        <dbReference type="Proteomes" id="UP000045541"/>
    </source>
</evidence>